<dbReference type="SUPFAM" id="SSF55874">
    <property type="entry name" value="ATPase domain of HSP90 chaperone/DNA topoisomerase II/histidine kinase"/>
    <property type="match status" value="1"/>
</dbReference>
<evidence type="ECO:0000313" key="4">
    <source>
        <dbReference type="EMBL" id="ACY17290.1"/>
    </source>
</evidence>
<dbReference type="InterPro" id="IPR010559">
    <property type="entry name" value="Sig_transdc_His_kin_internal"/>
</dbReference>
<evidence type="ECO:0000313" key="5">
    <source>
        <dbReference type="Proteomes" id="UP000001880"/>
    </source>
</evidence>
<dbReference type="KEGG" id="hoh:Hoch_4800"/>
<reference evidence="4 5" key="1">
    <citation type="journal article" date="2010" name="Stand. Genomic Sci.">
        <title>Complete genome sequence of Haliangium ochraceum type strain (SMP-2).</title>
        <authorList>
            <consortium name="US DOE Joint Genome Institute (JGI-PGF)"/>
            <person name="Ivanova N."/>
            <person name="Daum C."/>
            <person name="Lang E."/>
            <person name="Abt B."/>
            <person name="Kopitz M."/>
            <person name="Saunders E."/>
            <person name="Lapidus A."/>
            <person name="Lucas S."/>
            <person name="Glavina Del Rio T."/>
            <person name="Nolan M."/>
            <person name="Tice H."/>
            <person name="Copeland A."/>
            <person name="Cheng J.F."/>
            <person name="Chen F."/>
            <person name="Bruce D."/>
            <person name="Goodwin L."/>
            <person name="Pitluck S."/>
            <person name="Mavromatis K."/>
            <person name="Pati A."/>
            <person name="Mikhailova N."/>
            <person name="Chen A."/>
            <person name="Palaniappan K."/>
            <person name="Land M."/>
            <person name="Hauser L."/>
            <person name="Chang Y.J."/>
            <person name="Jeffries C.D."/>
            <person name="Detter J.C."/>
            <person name="Brettin T."/>
            <person name="Rohde M."/>
            <person name="Goker M."/>
            <person name="Bristow J."/>
            <person name="Markowitz V."/>
            <person name="Eisen J.A."/>
            <person name="Hugenholtz P."/>
            <person name="Kyrpides N.C."/>
            <person name="Klenk H.P."/>
        </authorList>
    </citation>
    <scope>NUCLEOTIDE SEQUENCE [LARGE SCALE GENOMIC DNA]</scope>
    <source>
        <strain evidence="5">DSM 14365 / CIP 107738 / JCM 11303 / AJ 13395 / SMP-2</strain>
    </source>
</reference>
<dbReference type="InterPro" id="IPR036890">
    <property type="entry name" value="HATPase_C_sf"/>
</dbReference>
<keyword evidence="1" id="KW-0175">Coiled coil</keyword>
<dbReference type="Gene3D" id="3.30.565.10">
    <property type="entry name" value="Histidine kinase-like ATPase, C-terminal domain"/>
    <property type="match status" value="1"/>
</dbReference>
<feature type="domain" description="Signal transduction histidine kinase internal region" evidence="3">
    <location>
        <begin position="173"/>
        <end position="252"/>
    </location>
</feature>
<dbReference type="EMBL" id="CP001804">
    <property type="protein sequence ID" value="ACY17290.1"/>
    <property type="molecule type" value="Genomic_DNA"/>
</dbReference>
<gene>
    <name evidence="4" type="ordered locus">Hoch_4800</name>
</gene>
<dbReference type="InterPro" id="IPR050640">
    <property type="entry name" value="Bact_2-comp_sensor_kinase"/>
</dbReference>
<dbReference type="Proteomes" id="UP000001880">
    <property type="component" value="Chromosome"/>
</dbReference>
<keyword evidence="4" id="KW-0418">Kinase</keyword>
<dbReference type="PANTHER" id="PTHR34220:SF7">
    <property type="entry name" value="SENSOR HISTIDINE KINASE YPDA"/>
    <property type="match status" value="1"/>
</dbReference>
<keyword evidence="2" id="KW-0472">Membrane</keyword>
<organism evidence="4 5">
    <name type="scientific">Haliangium ochraceum (strain DSM 14365 / JCM 11303 / SMP-2)</name>
    <dbReference type="NCBI Taxonomy" id="502025"/>
    <lineage>
        <taxon>Bacteria</taxon>
        <taxon>Pseudomonadati</taxon>
        <taxon>Myxococcota</taxon>
        <taxon>Polyangia</taxon>
        <taxon>Haliangiales</taxon>
        <taxon>Kofleriaceae</taxon>
        <taxon>Haliangium</taxon>
    </lineage>
</organism>
<feature type="transmembrane region" description="Helical" evidence="2">
    <location>
        <begin position="56"/>
        <end position="78"/>
    </location>
</feature>
<dbReference type="Pfam" id="PF06580">
    <property type="entry name" value="His_kinase"/>
    <property type="match status" value="1"/>
</dbReference>
<dbReference type="HOGENOM" id="CLU_020473_1_1_7"/>
<feature type="transmembrane region" description="Helical" evidence="2">
    <location>
        <begin position="29"/>
        <end position="50"/>
    </location>
</feature>
<dbReference type="STRING" id="502025.Hoch_4800"/>
<dbReference type="AlphaFoldDB" id="D0LSR8"/>
<feature type="transmembrane region" description="Helical" evidence="2">
    <location>
        <begin position="90"/>
        <end position="108"/>
    </location>
</feature>
<keyword evidence="2" id="KW-1133">Transmembrane helix</keyword>
<proteinExistence type="predicted"/>
<dbReference type="eggNOG" id="COG2972">
    <property type="taxonomic scope" value="Bacteria"/>
</dbReference>
<name>D0LSR8_HALO1</name>
<keyword evidence="4" id="KW-0808">Transferase</keyword>
<evidence type="ECO:0000256" key="1">
    <source>
        <dbReference type="SAM" id="Coils"/>
    </source>
</evidence>
<dbReference type="GO" id="GO:0016020">
    <property type="term" value="C:membrane"/>
    <property type="evidence" value="ECO:0007669"/>
    <property type="project" value="InterPro"/>
</dbReference>
<feature type="coiled-coil region" evidence="1">
    <location>
        <begin position="149"/>
        <end position="176"/>
    </location>
</feature>
<evidence type="ECO:0000256" key="2">
    <source>
        <dbReference type="SAM" id="Phobius"/>
    </source>
</evidence>
<evidence type="ECO:0000259" key="3">
    <source>
        <dbReference type="Pfam" id="PF06580"/>
    </source>
</evidence>
<dbReference type="GO" id="GO:0000155">
    <property type="term" value="F:phosphorelay sensor kinase activity"/>
    <property type="evidence" value="ECO:0007669"/>
    <property type="project" value="InterPro"/>
</dbReference>
<protein>
    <submittedName>
        <fullName evidence="4">Signal transduction histidine kinase, LytS</fullName>
    </submittedName>
</protein>
<dbReference type="PANTHER" id="PTHR34220">
    <property type="entry name" value="SENSOR HISTIDINE KINASE YPDA"/>
    <property type="match status" value="1"/>
</dbReference>
<keyword evidence="2" id="KW-0812">Transmembrane</keyword>
<keyword evidence="5" id="KW-1185">Reference proteome</keyword>
<sequence length="374" mass="39918">MIAPVSQHASPARAHVGWRAFCADLRDSVVMLIAVPLLLAVFLAATTSSARSHPVFTLLFCAAISVLTCVGQSALYTLLLARLSPRAEGLWAMFLRAVAVGSAVALAAELTLRACEALGILDDASEDRASVMLVSVLVGATVFAVSLAFDRVQARRRAAEQREAQLTREVLRAQLTALKARTNPHFLFNALNTVASLIDDRPADAERAVERLSEIFRYALDGSARPWVRVDDELEAVRGYLEVEHLRFGERLRVREDIDPSCGAALVPPLVLQPLVENAVAHAATQRRDGATVYITVTRDPEREQLVLTVEDDGPGPGGSQRVAGSGTALADLEQRLRLSYPGGGATLSTGARAGGGFVAEVRVPTAAPEAETA</sequence>
<feature type="transmembrane region" description="Helical" evidence="2">
    <location>
        <begin position="128"/>
        <end position="149"/>
    </location>
</feature>
<accession>D0LSR8</accession>